<dbReference type="PROSITE" id="PS50297">
    <property type="entry name" value="ANK_REP_REGION"/>
    <property type="match status" value="1"/>
</dbReference>
<keyword evidence="5" id="KW-1185">Reference proteome</keyword>
<feature type="repeat" description="ANK" evidence="1">
    <location>
        <begin position="101"/>
        <end position="133"/>
    </location>
</feature>
<keyword evidence="2" id="KW-0812">Transmembrane</keyword>
<dbReference type="Pfam" id="PF12796">
    <property type="entry name" value="Ank_2"/>
    <property type="match status" value="1"/>
</dbReference>
<keyword evidence="1" id="KW-0040">ANK repeat</keyword>
<gene>
    <name evidence="4" type="ORF">ACJRO7_015970</name>
</gene>
<reference evidence="4 5" key="1">
    <citation type="submission" date="2024-11" db="EMBL/GenBank/DDBJ databases">
        <title>Chromosome-level genome assembly of Eucalyptus globulus Labill. provides insights into its genome evolution.</title>
        <authorList>
            <person name="Li X."/>
        </authorList>
    </citation>
    <scope>NUCLEOTIDE SEQUENCE [LARGE SCALE GENOMIC DNA]</scope>
    <source>
        <strain evidence="4">CL2024</strain>
        <tissue evidence="4">Fresh tender leaves</tissue>
    </source>
</reference>
<dbReference type="Gene3D" id="1.25.40.20">
    <property type="entry name" value="Ankyrin repeat-containing domain"/>
    <property type="match status" value="1"/>
</dbReference>
<name>A0ABD3L6M7_EUCGL</name>
<proteinExistence type="predicted"/>
<organism evidence="4 5">
    <name type="scientific">Eucalyptus globulus</name>
    <name type="common">Tasmanian blue gum</name>
    <dbReference type="NCBI Taxonomy" id="34317"/>
    <lineage>
        <taxon>Eukaryota</taxon>
        <taxon>Viridiplantae</taxon>
        <taxon>Streptophyta</taxon>
        <taxon>Embryophyta</taxon>
        <taxon>Tracheophyta</taxon>
        <taxon>Spermatophyta</taxon>
        <taxon>Magnoliopsida</taxon>
        <taxon>eudicotyledons</taxon>
        <taxon>Gunneridae</taxon>
        <taxon>Pentapetalae</taxon>
        <taxon>rosids</taxon>
        <taxon>malvids</taxon>
        <taxon>Myrtales</taxon>
        <taxon>Myrtaceae</taxon>
        <taxon>Myrtoideae</taxon>
        <taxon>Eucalypteae</taxon>
        <taxon>Eucalyptus</taxon>
    </lineage>
</organism>
<dbReference type="Pfam" id="PF13962">
    <property type="entry name" value="PGG"/>
    <property type="match status" value="1"/>
</dbReference>
<feature type="domain" description="PGG" evidence="3">
    <location>
        <begin position="463"/>
        <end position="576"/>
    </location>
</feature>
<dbReference type="InterPro" id="IPR026961">
    <property type="entry name" value="PGG_dom"/>
</dbReference>
<dbReference type="PANTHER" id="PTHR24177">
    <property type="entry name" value="CASKIN"/>
    <property type="match status" value="1"/>
</dbReference>
<sequence>MVMQPNEEQGNLNHAETPAEISKEEVDGHYYRPLLQAAFKGDWESAKRFFEQDSASKTAKITSRSETVLHITALSAQDQFFENLVELLSPYPEALEQVDCDGRTALHNAVLRGRIKMVKALVRSNPNLTQIADNEERVPLGISALEASMHKEIAWFLAKSTTDDGPGHPFSSSNAIDTVIDLTCAGHHDITLYLVERYPDLMTMTTTKRDSISILGTLARRESHFRSGTRLSVLEALIYKCIPVELNYEPMDRNLDPVHQCLTRSLWNAAKITAPIIKRIHEVKLRHVASVELTKQVCTAISHMNTVEITDFFQESDILHQAAAMGMRDFLKLCIQCFPELIRLWLDHKRLTTHAVRFRQERILGLFLQVTSTNELSLVPGPTKQESDHMMYVAAESAVVRYYPSFDAVTNVAGAAFQIQRELQWYKAVESWIVPSVRDSFFGEKTCWNIFVEKHKGLLESGEKWVKDTSNSCMLVSTLIATVLFAAAFTVPGGNDDKTGVPLLLGKDSFLVFAISDVLGLFSSVMAILLFLAILTSRYEPQDFLEALPKKIIMGLSLLFLSLAFMLVAFVATFTIVLDKKLVEWALIPITLLASIPVALFMVLQLPLLYQMVKSTYGPSIFRPENIWE</sequence>
<dbReference type="PROSITE" id="PS50088">
    <property type="entry name" value="ANK_REPEAT"/>
    <property type="match status" value="1"/>
</dbReference>
<evidence type="ECO:0000256" key="2">
    <source>
        <dbReference type="SAM" id="Phobius"/>
    </source>
</evidence>
<feature type="transmembrane region" description="Helical" evidence="2">
    <location>
        <begin position="590"/>
        <end position="610"/>
    </location>
</feature>
<dbReference type="AlphaFoldDB" id="A0ABD3L6M7"/>
<feature type="transmembrane region" description="Helical" evidence="2">
    <location>
        <begin position="511"/>
        <end position="535"/>
    </location>
</feature>
<dbReference type="InterPro" id="IPR036770">
    <property type="entry name" value="Ankyrin_rpt-contain_sf"/>
</dbReference>
<accession>A0ABD3L6M7</accession>
<dbReference type="PANTHER" id="PTHR24177:SF365">
    <property type="entry name" value="ANKYRIN REPEAT-CONTAINING PROTEIN NPR4-LIKE ISOFORM X1"/>
    <property type="match status" value="1"/>
</dbReference>
<keyword evidence="2" id="KW-0472">Membrane</keyword>
<feature type="transmembrane region" description="Helical" evidence="2">
    <location>
        <begin position="473"/>
        <end position="491"/>
    </location>
</feature>
<evidence type="ECO:0000256" key="1">
    <source>
        <dbReference type="PROSITE-ProRule" id="PRU00023"/>
    </source>
</evidence>
<evidence type="ECO:0000313" key="4">
    <source>
        <dbReference type="EMBL" id="KAL3747117.1"/>
    </source>
</evidence>
<evidence type="ECO:0000259" key="3">
    <source>
        <dbReference type="Pfam" id="PF13962"/>
    </source>
</evidence>
<dbReference type="SUPFAM" id="SSF48403">
    <property type="entry name" value="Ankyrin repeat"/>
    <property type="match status" value="1"/>
</dbReference>
<evidence type="ECO:0000313" key="5">
    <source>
        <dbReference type="Proteomes" id="UP001634007"/>
    </source>
</evidence>
<feature type="transmembrane region" description="Helical" evidence="2">
    <location>
        <begin position="556"/>
        <end position="578"/>
    </location>
</feature>
<dbReference type="InterPro" id="IPR002110">
    <property type="entry name" value="Ankyrin_rpt"/>
</dbReference>
<dbReference type="SMART" id="SM00248">
    <property type="entry name" value="ANK"/>
    <property type="match status" value="2"/>
</dbReference>
<dbReference type="Proteomes" id="UP001634007">
    <property type="component" value="Unassembled WGS sequence"/>
</dbReference>
<dbReference type="EMBL" id="JBJKBG010000003">
    <property type="protein sequence ID" value="KAL3747117.1"/>
    <property type="molecule type" value="Genomic_DNA"/>
</dbReference>
<protein>
    <recommendedName>
        <fullName evidence="3">PGG domain-containing protein</fullName>
    </recommendedName>
</protein>
<comment type="caution">
    <text evidence="4">The sequence shown here is derived from an EMBL/GenBank/DDBJ whole genome shotgun (WGS) entry which is preliminary data.</text>
</comment>
<keyword evidence="2" id="KW-1133">Transmembrane helix</keyword>